<evidence type="ECO:0000313" key="3">
    <source>
        <dbReference type="Proteomes" id="UP001160148"/>
    </source>
</evidence>
<keyword evidence="3" id="KW-1185">Reference proteome</keyword>
<evidence type="ECO:0000256" key="1">
    <source>
        <dbReference type="SAM" id="MobiDB-lite"/>
    </source>
</evidence>
<dbReference type="Proteomes" id="UP001160148">
    <property type="component" value="Unassembled WGS sequence"/>
</dbReference>
<comment type="caution">
    <text evidence="2">The sequence shown here is derived from an EMBL/GenBank/DDBJ whole genome shotgun (WGS) entry which is preliminary data.</text>
</comment>
<feature type="region of interest" description="Disordered" evidence="1">
    <location>
        <begin position="179"/>
        <end position="229"/>
    </location>
</feature>
<dbReference type="AlphaFoldDB" id="A0AAV0XJV2"/>
<feature type="region of interest" description="Disordered" evidence="1">
    <location>
        <begin position="127"/>
        <end position="152"/>
    </location>
</feature>
<proteinExistence type="predicted"/>
<dbReference type="EMBL" id="CARXXK010000005">
    <property type="protein sequence ID" value="CAI6368087.1"/>
    <property type="molecule type" value="Genomic_DNA"/>
</dbReference>
<reference evidence="2 3" key="1">
    <citation type="submission" date="2023-01" db="EMBL/GenBank/DDBJ databases">
        <authorList>
            <person name="Whitehead M."/>
        </authorList>
    </citation>
    <scope>NUCLEOTIDE SEQUENCE [LARGE SCALE GENOMIC DNA]</scope>
</reference>
<accession>A0AAV0XJV2</accession>
<evidence type="ECO:0000313" key="2">
    <source>
        <dbReference type="EMBL" id="CAI6368087.1"/>
    </source>
</evidence>
<sequence>MPSSKGKANRKDTTTNFLRLFHGGRADHRVVTRQDLTTNYPDNDDCPRTSNSDGEVTINNYYTWNSSRTNSSIHKERAEIVSALHSVKSASELHRGLSTCNSSTRSHRLREIMSMCADRRGDFSTDEYHRHDHGNSGNDQADDVASAWSTSGATADRRSWSSSYIGGGARCWSCTATDRESDDDEDINDDEPNNNLTADEAHGRRTTDSRRLSWVQKLNQKFRNSRDSR</sequence>
<feature type="compositionally biased region" description="Basic and acidic residues" evidence="1">
    <location>
        <begin position="199"/>
        <end position="211"/>
    </location>
</feature>
<protein>
    <submittedName>
        <fullName evidence="2">Uncharacterized protein</fullName>
    </submittedName>
</protein>
<feature type="compositionally biased region" description="Acidic residues" evidence="1">
    <location>
        <begin position="180"/>
        <end position="192"/>
    </location>
</feature>
<organism evidence="2 3">
    <name type="scientific">Macrosiphum euphorbiae</name>
    <name type="common">potato aphid</name>
    <dbReference type="NCBI Taxonomy" id="13131"/>
    <lineage>
        <taxon>Eukaryota</taxon>
        <taxon>Metazoa</taxon>
        <taxon>Ecdysozoa</taxon>
        <taxon>Arthropoda</taxon>
        <taxon>Hexapoda</taxon>
        <taxon>Insecta</taxon>
        <taxon>Pterygota</taxon>
        <taxon>Neoptera</taxon>
        <taxon>Paraneoptera</taxon>
        <taxon>Hemiptera</taxon>
        <taxon>Sternorrhyncha</taxon>
        <taxon>Aphidomorpha</taxon>
        <taxon>Aphidoidea</taxon>
        <taxon>Aphididae</taxon>
        <taxon>Macrosiphini</taxon>
        <taxon>Macrosiphum</taxon>
    </lineage>
</organism>
<gene>
    <name evidence="2" type="ORF">MEUPH1_LOCUS22487</name>
</gene>
<name>A0AAV0XJV2_9HEMI</name>